<evidence type="ECO:0000259" key="12">
    <source>
        <dbReference type="Pfam" id="PF05770"/>
    </source>
</evidence>
<feature type="binding site" evidence="10">
    <location>
        <position position="210"/>
    </location>
    <ligand>
        <name>ATP</name>
        <dbReference type="ChEBI" id="CHEBI:30616"/>
    </ligand>
</feature>
<feature type="binding site" evidence="10">
    <location>
        <position position="82"/>
    </location>
    <ligand>
        <name>ATP</name>
        <dbReference type="ChEBI" id="CHEBI:30616"/>
    </ligand>
</feature>
<feature type="binding site" evidence="11">
    <location>
        <position position="300"/>
    </location>
    <ligand>
        <name>Mg(2+)</name>
        <dbReference type="ChEBI" id="CHEBI:18420"/>
        <label>1</label>
    </ligand>
</feature>
<keyword evidence="3 9" id="KW-0808">Transferase</keyword>
<dbReference type="PIRSF" id="PIRSF038186">
    <property type="entry name" value="ITPK"/>
    <property type="match status" value="1"/>
</dbReference>
<dbReference type="InterPro" id="IPR041429">
    <property type="entry name" value="ITPK1_N"/>
</dbReference>
<evidence type="ECO:0000313" key="14">
    <source>
        <dbReference type="EMBL" id="KAK9810418.1"/>
    </source>
</evidence>
<evidence type="ECO:0000256" key="1">
    <source>
        <dbReference type="ARBA" id="ARBA00009601"/>
    </source>
</evidence>
<comment type="caution">
    <text evidence="14">The sequence shown here is derived from an EMBL/GenBank/DDBJ whole genome shotgun (WGS) entry which is preliminary data.</text>
</comment>
<feature type="binding site" evidence="10">
    <location>
        <position position="143"/>
    </location>
    <ligand>
        <name>ATP</name>
        <dbReference type="ChEBI" id="CHEBI:30616"/>
    </ligand>
</feature>
<dbReference type="GO" id="GO:0052726">
    <property type="term" value="F:inositol-1,3,4-trisphosphate 5-kinase activity"/>
    <property type="evidence" value="ECO:0007669"/>
    <property type="project" value="InterPro"/>
</dbReference>
<dbReference type="GO" id="GO:0000287">
    <property type="term" value="F:magnesium ion binding"/>
    <property type="evidence" value="ECO:0007669"/>
    <property type="project" value="InterPro"/>
</dbReference>
<dbReference type="EC" id="2.7.1.134" evidence="9"/>
<keyword evidence="15" id="KW-1185">Reference proteome</keyword>
<keyword evidence="4 9" id="KW-0479">Metal-binding</keyword>
<feature type="binding site" evidence="11">
    <location>
        <position position="302"/>
    </location>
    <ligand>
        <name>Mg(2+)</name>
        <dbReference type="ChEBI" id="CHEBI:18420"/>
        <label>2</label>
    </ligand>
</feature>
<keyword evidence="7 9" id="KW-0067">ATP-binding</keyword>
<evidence type="ECO:0000256" key="11">
    <source>
        <dbReference type="PIRSR" id="PIRSR038186-2"/>
    </source>
</evidence>
<evidence type="ECO:0000313" key="15">
    <source>
        <dbReference type="Proteomes" id="UP001489004"/>
    </source>
</evidence>
<comment type="cofactor">
    <cofactor evidence="9 11">
        <name>Mg(2+)</name>
        <dbReference type="ChEBI" id="CHEBI:18420"/>
    </cofactor>
    <text evidence="9 11">Binds 2 magnesium ions per subunit.</text>
</comment>
<evidence type="ECO:0000256" key="4">
    <source>
        <dbReference type="ARBA" id="ARBA00022723"/>
    </source>
</evidence>
<comment type="catalytic activity">
    <reaction evidence="9">
        <text>1D-myo-inositol 3,4,5,6-tetrakisphosphate + ATP = 1D-myo-inositol 1,3,4,5,6-pentakisphosphate + ADP + H(+)</text>
        <dbReference type="Rhea" id="RHEA:12452"/>
        <dbReference type="ChEBI" id="CHEBI:15378"/>
        <dbReference type="ChEBI" id="CHEBI:30616"/>
        <dbReference type="ChEBI" id="CHEBI:57539"/>
        <dbReference type="ChEBI" id="CHEBI:57733"/>
        <dbReference type="ChEBI" id="CHEBI:456216"/>
        <dbReference type="EC" id="2.7.1.134"/>
    </reaction>
</comment>
<dbReference type="AlphaFoldDB" id="A0AAW1PP48"/>
<protein>
    <recommendedName>
        <fullName evidence="9">Inositol-tetrakisphosphate 1-kinase</fullName>
        <ecNumber evidence="9">2.7.1.134</ecNumber>
    </recommendedName>
</protein>
<dbReference type="Gene3D" id="3.30.470.20">
    <property type="entry name" value="ATP-grasp fold, B domain"/>
    <property type="match status" value="1"/>
</dbReference>
<evidence type="ECO:0000256" key="8">
    <source>
        <dbReference type="ARBA" id="ARBA00022842"/>
    </source>
</evidence>
<dbReference type="GO" id="GO:0005524">
    <property type="term" value="F:ATP binding"/>
    <property type="evidence" value="ECO:0007669"/>
    <property type="project" value="UniProtKB-KW"/>
</dbReference>
<feature type="binding site" evidence="10">
    <location>
        <position position="302"/>
    </location>
    <ligand>
        <name>1D-myo-inositol 1,3,4-trisphosphate</name>
        <dbReference type="ChEBI" id="CHEBI:58414"/>
    </ligand>
</feature>
<evidence type="ECO:0000256" key="7">
    <source>
        <dbReference type="ARBA" id="ARBA00022840"/>
    </source>
</evidence>
<evidence type="ECO:0000256" key="5">
    <source>
        <dbReference type="ARBA" id="ARBA00022741"/>
    </source>
</evidence>
<comment type="subunit">
    <text evidence="2 9">Monomer.</text>
</comment>
<evidence type="ECO:0000256" key="6">
    <source>
        <dbReference type="ARBA" id="ARBA00022777"/>
    </source>
</evidence>
<keyword evidence="5 9" id="KW-0547">Nucleotide-binding</keyword>
<keyword evidence="8 9" id="KW-0460">Magnesium</keyword>
<dbReference type="GO" id="GO:0052725">
    <property type="term" value="F:inositol-1,3,4-trisphosphate 6-kinase activity"/>
    <property type="evidence" value="ECO:0007669"/>
    <property type="project" value="InterPro"/>
</dbReference>
<name>A0AAW1PP48_9CHLO</name>
<feature type="domain" description="Inositol 1,3,4-trisphosphate 5/6-kinase ATP-grasp" evidence="12">
    <location>
        <begin position="110"/>
        <end position="322"/>
    </location>
</feature>
<organism evidence="14 15">
    <name type="scientific">[Myrmecia] bisecta</name>
    <dbReference type="NCBI Taxonomy" id="41462"/>
    <lineage>
        <taxon>Eukaryota</taxon>
        <taxon>Viridiplantae</taxon>
        <taxon>Chlorophyta</taxon>
        <taxon>core chlorophytes</taxon>
        <taxon>Trebouxiophyceae</taxon>
        <taxon>Trebouxiales</taxon>
        <taxon>Trebouxiaceae</taxon>
        <taxon>Myrmecia</taxon>
    </lineage>
</organism>
<dbReference type="Pfam" id="PF17927">
    <property type="entry name" value="Ins134_P3_kin_N"/>
    <property type="match status" value="1"/>
</dbReference>
<keyword evidence="6 9" id="KW-0418">Kinase</keyword>
<feature type="domain" description="Inositol-tetrakisphosphate 1-kinase N-terminal" evidence="13">
    <location>
        <begin position="4"/>
        <end position="76"/>
    </location>
</feature>
<dbReference type="GO" id="GO:0047325">
    <property type="term" value="F:inositol-3,4,5,6-tetrakisphosphate 1-kinase activity"/>
    <property type="evidence" value="ECO:0007669"/>
    <property type="project" value="UniProtKB-EC"/>
</dbReference>
<dbReference type="Proteomes" id="UP001489004">
    <property type="component" value="Unassembled WGS sequence"/>
</dbReference>
<feature type="binding site" evidence="10">
    <location>
        <position position="154"/>
    </location>
    <ligand>
        <name>1D-myo-inositol 1,3,4-trisphosphate</name>
        <dbReference type="ChEBI" id="CHEBI:58414"/>
    </ligand>
</feature>
<evidence type="ECO:0000256" key="10">
    <source>
        <dbReference type="PIRSR" id="PIRSR038186-1"/>
    </source>
</evidence>
<dbReference type="PANTHER" id="PTHR14217">
    <property type="entry name" value="INOSITOL-TETRAKISPHOSPHATE 1-KINASE"/>
    <property type="match status" value="1"/>
</dbReference>
<feature type="binding site" evidence="10">
    <location>
        <position position="46"/>
    </location>
    <ligand>
        <name>1D-myo-inositol 1,3,4-trisphosphate</name>
        <dbReference type="ChEBI" id="CHEBI:58414"/>
    </ligand>
</feature>
<dbReference type="EMBL" id="JALJOR010000010">
    <property type="protein sequence ID" value="KAK9810418.1"/>
    <property type="molecule type" value="Genomic_DNA"/>
</dbReference>
<feature type="binding site" evidence="11">
    <location>
        <position position="272"/>
    </location>
    <ligand>
        <name>Mg(2+)</name>
        <dbReference type="ChEBI" id="CHEBI:18420"/>
        <label>1</label>
    </ligand>
</feature>
<evidence type="ECO:0000256" key="9">
    <source>
        <dbReference type="PIRNR" id="PIRNR038186"/>
    </source>
</evidence>
<evidence type="ECO:0000256" key="3">
    <source>
        <dbReference type="ARBA" id="ARBA00022679"/>
    </source>
</evidence>
<comment type="function">
    <text evidence="9">Kinase that can phosphorylate various inositol polyphosphate such as Ins(3,4,5,6)P4 or Ins(1,3,4)P3.</text>
</comment>
<evidence type="ECO:0000259" key="13">
    <source>
        <dbReference type="Pfam" id="PF17927"/>
    </source>
</evidence>
<proteinExistence type="inferred from homology"/>
<sequence length="350" mass="38121">MLQSKAEKHLTDKFVCRAADAGIRIKRINPGAPLEEQGPFHILLHKINRDADWRAQAAAYQERHPEVLLVDAFQAVSRLMSRASMLRPLQDGGITIQAPKGTDGLGRIHCCAPRQLSLPEGTSIEQAGSMLQAAGMHPPLIAKPWWTDGRDASHGLAVVHDLSGLASLLRSSGACNMKLPLVLQQFSEHGGCLFKVYVLGPAAYMVRRPSLQLPVESKDIRCEASGLQSMARVSSYHSHTQSGHISDPPGWFVEGLAAQLRQRLGVSLFNFDLIRPSEALPCLQDGAGPCGAPCDYLVIDINYFPGYEKLPNYEDIMVEFLRTLVQQQASGGTYAARPPLAQPQAENGCA</sequence>
<feature type="binding site" evidence="10">
    <location>
        <position position="195"/>
    </location>
    <ligand>
        <name>1D-myo-inositol 1,3,4-trisphosphate</name>
        <dbReference type="ChEBI" id="CHEBI:58414"/>
    </ligand>
</feature>
<dbReference type="GO" id="GO:0005737">
    <property type="term" value="C:cytoplasm"/>
    <property type="evidence" value="ECO:0007669"/>
    <property type="project" value="TreeGrafter"/>
</dbReference>
<accession>A0AAW1PP48</accession>
<feature type="binding site" evidence="10">
    <location>
        <begin position="184"/>
        <end position="195"/>
    </location>
    <ligand>
        <name>ATP</name>
        <dbReference type="ChEBI" id="CHEBI:30616"/>
    </ligand>
</feature>
<feature type="binding site" evidence="11">
    <location>
        <position position="300"/>
    </location>
    <ligand>
        <name>Mg(2+)</name>
        <dbReference type="ChEBI" id="CHEBI:18420"/>
        <label>2</label>
    </ligand>
</feature>
<evidence type="ECO:0000256" key="2">
    <source>
        <dbReference type="ARBA" id="ARBA00011245"/>
    </source>
</evidence>
<gene>
    <name evidence="14" type="ORF">WJX72_010392</name>
</gene>
<comment type="similarity">
    <text evidence="1 9">Belongs to the ITPK1 family.</text>
</comment>
<dbReference type="InterPro" id="IPR008656">
    <property type="entry name" value="Inositol_tetrakis-P_1-kinase"/>
</dbReference>
<dbReference type="Pfam" id="PF05770">
    <property type="entry name" value="Ins134_P3_kin"/>
    <property type="match status" value="1"/>
</dbReference>
<dbReference type="GO" id="GO:0032957">
    <property type="term" value="P:inositol trisphosphate metabolic process"/>
    <property type="evidence" value="ECO:0007669"/>
    <property type="project" value="InterPro"/>
</dbReference>
<dbReference type="InterPro" id="IPR040464">
    <property type="entry name" value="InsP(3)kin_ATP-grasp"/>
</dbReference>
<reference evidence="14 15" key="1">
    <citation type="journal article" date="2024" name="Nat. Commun.">
        <title>Phylogenomics reveals the evolutionary origins of lichenization in chlorophyte algae.</title>
        <authorList>
            <person name="Puginier C."/>
            <person name="Libourel C."/>
            <person name="Otte J."/>
            <person name="Skaloud P."/>
            <person name="Haon M."/>
            <person name="Grisel S."/>
            <person name="Petersen M."/>
            <person name="Berrin J.G."/>
            <person name="Delaux P.M."/>
            <person name="Dal Grande F."/>
            <person name="Keller J."/>
        </authorList>
    </citation>
    <scope>NUCLEOTIDE SEQUENCE [LARGE SCALE GENOMIC DNA]</scope>
    <source>
        <strain evidence="14 15">SAG 2043</strain>
    </source>
</reference>
<dbReference type="PANTHER" id="PTHR14217:SF39">
    <property type="entry name" value="INOSITOL-TETRAKISPHOSPHATE 1-KINASE 3"/>
    <property type="match status" value="1"/>
</dbReference>
<feature type="binding site" evidence="10">
    <location>
        <position position="306"/>
    </location>
    <ligand>
        <name>1D-myo-inositol 1,3,4-trisphosphate</name>
        <dbReference type="ChEBI" id="CHEBI:58414"/>
    </ligand>
</feature>